<evidence type="ECO:0000313" key="3">
    <source>
        <dbReference type="Proteomes" id="UP000466694"/>
    </source>
</evidence>
<comment type="caution">
    <text evidence="2">The sequence shown here is derived from an EMBL/GenBank/DDBJ whole genome shotgun (WGS) entry which is preliminary data.</text>
</comment>
<proteinExistence type="predicted"/>
<keyword evidence="1" id="KW-1133">Transmembrane helix</keyword>
<dbReference type="AlphaFoldDB" id="A0A844A6N9"/>
<dbReference type="EMBL" id="WISZ01000084">
    <property type="protein sequence ID" value="MQX08643.1"/>
    <property type="molecule type" value="Genomic_DNA"/>
</dbReference>
<accession>A0A844A6N9</accession>
<gene>
    <name evidence="2" type="ORF">GHK48_10180</name>
</gene>
<organism evidence="2 3">
    <name type="scientific">Rhizobium fredii</name>
    <name type="common">Sinorhizobium fredii</name>
    <dbReference type="NCBI Taxonomy" id="380"/>
    <lineage>
        <taxon>Bacteria</taxon>
        <taxon>Pseudomonadati</taxon>
        <taxon>Pseudomonadota</taxon>
        <taxon>Alphaproteobacteria</taxon>
        <taxon>Hyphomicrobiales</taxon>
        <taxon>Rhizobiaceae</taxon>
        <taxon>Sinorhizobium/Ensifer group</taxon>
        <taxon>Sinorhizobium</taxon>
    </lineage>
</organism>
<feature type="transmembrane region" description="Helical" evidence="1">
    <location>
        <begin position="139"/>
        <end position="165"/>
    </location>
</feature>
<feature type="transmembrane region" description="Helical" evidence="1">
    <location>
        <begin position="82"/>
        <end position="105"/>
    </location>
</feature>
<dbReference type="RefSeq" id="WP_060563277.1">
    <property type="nucleotide sequence ID" value="NZ_BJNI01000005.1"/>
</dbReference>
<keyword evidence="1" id="KW-0812">Transmembrane</keyword>
<sequence length="170" mass="18948">MIDEDGNTHFADLWADEKARERYLLWSKETYDHFRRYQEHSHRGHIEYGKWLMASLLAVHGGAIYAISSLKASVRQDQIAGLVDAAAWNLAGICFTLLAGFAAWVNFQCAENIYNAWAKPEMLFRSDASFIKAPKRDPITATLILAAAFGFLAGFSFLASAVGIVQTLKS</sequence>
<name>A0A844A6N9_RHIFR</name>
<reference evidence="2 3" key="1">
    <citation type="journal article" date="2013" name="Genome Biol.">
        <title>Comparative genomics of the core and accessory genomes of 48 Sinorhizobium strains comprising five genospecies.</title>
        <authorList>
            <person name="Sugawara M."/>
            <person name="Epstein B."/>
            <person name="Badgley B.D."/>
            <person name="Unno T."/>
            <person name="Xu L."/>
            <person name="Reese J."/>
            <person name="Gyaneshwar P."/>
            <person name="Denny R."/>
            <person name="Mudge J."/>
            <person name="Bharti A.K."/>
            <person name="Farmer A.D."/>
            <person name="May G.D."/>
            <person name="Woodward J.E."/>
            <person name="Medigue C."/>
            <person name="Vallenet D."/>
            <person name="Lajus A."/>
            <person name="Rouy Z."/>
            <person name="Martinez-Vaz B."/>
            <person name="Tiffin P."/>
            <person name="Young N.D."/>
            <person name="Sadowsky M.J."/>
        </authorList>
    </citation>
    <scope>NUCLEOTIDE SEQUENCE [LARGE SCALE GENOMIC DNA]</scope>
    <source>
        <strain evidence="2 3">USDA205</strain>
    </source>
</reference>
<evidence type="ECO:0000313" key="2">
    <source>
        <dbReference type="EMBL" id="MQX08643.1"/>
    </source>
</evidence>
<evidence type="ECO:0000256" key="1">
    <source>
        <dbReference type="SAM" id="Phobius"/>
    </source>
</evidence>
<protein>
    <submittedName>
        <fullName evidence="2">Uncharacterized protein</fullName>
    </submittedName>
</protein>
<feature type="transmembrane region" description="Helical" evidence="1">
    <location>
        <begin position="51"/>
        <end position="70"/>
    </location>
</feature>
<dbReference type="Proteomes" id="UP000466694">
    <property type="component" value="Unassembled WGS sequence"/>
</dbReference>
<keyword evidence="1" id="KW-0472">Membrane</keyword>